<proteinExistence type="predicted"/>
<gene>
    <name evidence="2" type="ORF">R9Z33_08240</name>
</gene>
<dbReference type="Pfam" id="PF04909">
    <property type="entry name" value="Amidohydro_2"/>
    <property type="match status" value="1"/>
</dbReference>
<feature type="domain" description="Amidohydrolase-related" evidence="1">
    <location>
        <begin position="223"/>
        <end position="461"/>
    </location>
</feature>
<dbReference type="PANTHER" id="PTHR42889:SF1">
    <property type="entry name" value="BLR3681 PROTEIN"/>
    <property type="match status" value="1"/>
</dbReference>
<dbReference type="InterPro" id="IPR006680">
    <property type="entry name" value="Amidohydro-rel"/>
</dbReference>
<name>A0ABZ0PMT0_9PROT</name>
<reference evidence="2 3" key="1">
    <citation type="submission" date="2023-11" db="EMBL/GenBank/DDBJ databases">
        <title>Arctic aerobic anoxygenic photoheterotroph Sediminicoccus rosea KRV36 adapts its photosynthesis to long days of polar summer.</title>
        <authorList>
            <person name="Tomasch J."/>
            <person name="Kopejtka K."/>
            <person name="Bily T."/>
            <person name="Gardiner A.T."/>
            <person name="Gardian Z."/>
            <person name="Shivaramu S."/>
            <person name="Koblizek M."/>
            <person name="Engelhardt F."/>
            <person name="Kaftan D."/>
        </authorList>
    </citation>
    <scope>NUCLEOTIDE SEQUENCE [LARGE SCALE GENOMIC DNA]</scope>
    <source>
        <strain evidence="2 3">R-30</strain>
    </source>
</reference>
<dbReference type="Gene3D" id="3.20.20.140">
    <property type="entry name" value="Metal-dependent hydrolases"/>
    <property type="match status" value="1"/>
</dbReference>
<dbReference type="PANTHER" id="PTHR42889">
    <property type="entry name" value="BLR3681 PROTEIN"/>
    <property type="match status" value="1"/>
</dbReference>
<dbReference type="SUPFAM" id="SSF51556">
    <property type="entry name" value="Metallo-dependent hydrolases"/>
    <property type="match status" value="1"/>
</dbReference>
<keyword evidence="3" id="KW-1185">Reference proteome</keyword>
<dbReference type="Proteomes" id="UP001305521">
    <property type="component" value="Chromosome"/>
</dbReference>
<accession>A0ABZ0PMT0</accession>
<dbReference type="EMBL" id="CP137852">
    <property type="protein sequence ID" value="WPB86855.1"/>
    <property type="molecule type" value="Genomic_DNA"/>
</dbReference>
<evidence type="ECO:0000313" key="2">
    <source>
        <dbReference type="EMBL" id="WPB86855.1"/>
    </source>
</evidence>
<dbReference type="RefSeq" id="WP_318650811.1">
    <property type="nucleotide sequence ID" value="NZ_CP137852.1"/>
</dbReference>
<protein>
    <submittedName>
        <fullName evidence="2">Amidohydrolase family protein</fullName>
    </submittedName>
</protein>
<evidence type="ECO:0000259" key="1">
    <source>
        <dbReference type="Pfam" id="PF04909"/>
    </source>
</evidence>
<organism evidence="2 3">
    <name type="scientific">Sediminicoccus rosea</name>
    <dbReference type="NCBI Taxonomy" id="1225128"/>
    <lineage>
        <taxon>Bacteria</taxon>
        <taxon>Pseudomonadati</taxon>
        <taxon>Pseudomonadota</taxon>
        <taxon>Alphaproteobacteria</taxon>
        <taxon>Acetobacterales</taxon>
        <taxon>Roseomonadaceae</taxon>
        <taxon>Sediminicoccus</taxon>
    </lineage>
</organism>
<sequence length="498" mass="55747">MGGFLTDDDIAALRPAEEAMFASPIPTQVVSSDEFWPIPQTERQKQVEARIKDMADTIGPRQGMDRRRFLQTNAGMAAAFLAMNEVYGPLYAVSRAEAQTAGAADMRTAALRQQFIMDVHTHFLRPDTRIMTFVNARRAVGRAGWNPDLVGREQTIQDLMEANWFKEVFLDSDTKVALISGAPSEEAIDWFLTNDMKFDARKRVNDAAGNKRVLSHAIFTPGKPGWMDEVERCIEQLRPDSWKGYTIGDNTNKHLAIHPWRMDDERLMYPFYERILRAGNNIVCVHKGLFPPQVEQQFPHLTPYARVDDVGKAARDWPQINFVIYHSAYRFAGGGRAEQGWAQFQQTGRVDWVSDLAEIPAKYGVSNVYGDLGQIFAQSTVVEPQLCAAMMGILIKGLGADHVVWGTDAIWTGSPQWQIESLRRLEIPEEMQRRYGFAPLGAPDGPVKNAIFGETSARMYNYTRRAALESDGVARVKADYALNGAGRSNLAYGYVAAG</sequence>
<evidence type="ECO:0000313" key="3">
    <source>
        <dbReference type="Proteomes" id="UP001305521"/>
    </source>
</evidence>
<dbReference type="InterPro" id="IPR032466">
    <property type="entry name" value="Metal_Hydrolase"/>
</dbReference>